<reference evidence="9 10" key="2">
    <citation type="journal article" date="2011" name="Stand. Genomic Sci.">
        <title>Complete genome sequence of Truepera radiovictrix type strain (RQ-24).</title>
        <authorList>
            <person name="Ivanova N."/>
            <person name="Rohde C."/>
            <person name="Munk C."/>
            <person name="Nolan M."/>
            <person name="Lucas S."/>
            <person name="Del Rio T.G."/>
            <person name="Tice H."/>
            <person name="Deshpande S."/>
            <person name="Cheng J.F."/>
            <person name="Tapia R."/>
            <person name="Han C."/>
            <person name="Goodwin L."/>
            <person name="Pitluck S."/>
            <person name="Liolios K."/>
            <person name="Mavromatis K."/>
            <person name="Mikhailova N."/>
            <person name="Pati A."/>
            <person name="Chen A."/>
            <person name="Palaniappan K."/>
            <person name="Land M."/>
            <person name="Hauser L."/>
            <person name="Chang Y.J."/>
            <person name="Jeffries C.D."/>
            <person name="Brambilla E."/>
            <person name="Rohde M."/>
            <person name="Goker M."/>
            <person name="Tindall B.J."/>
            <person name="Woyke T."/>
            <person name="Bristow J."/>
            <person name="Eisen J.A."/>
            <person name="Markowitz V."/>
            <person name="Hugenholtz P."/>
            <person name="Kyrpides N.C."/>
            <person name="Klenk H.P."/>
            <person name="Lapidus A."/>
        </authorList>
    </citation>
    <scope>NUCLEOTIDE SEQUENCE [LARGE SCALE GENOMIC DNA]</scope>
    <source>
        <strain evidence="10">DSM 17093 / CIP 108686 / LMG 22925 / RQ-24</strain>
    </source>
</reference>
<evidence type="ECO:0000256" key="7">
    <source>
        <dbReference type="HAMAP-Rule" id="MF_01208"/>
    </source>
</evidence>
<comment type="cofactor">
    <cofactor evidence="7">
        <name>Mg(2+)</name>
        <dbReference type="ChEBI" id="CHEBI:18420"/>
    </cofactor>
</comment>
<gene>
    <name evidence="7" type="primary">pyrE</name>
    <name evidence="9" type="ordered locus">Trad_1456</name>
</gene>
<feature type="binding site" evidence="7">
    <location>
        <position position="147"/>
    </location>
    <ligand>
        <name>orotate</name>
        <dbReference type="ChEBI" id="CHEBI:30839"/>
    </ligand>
</feature>
<dbReference type="SUPFAM" id="SSF53271">
    <property type="entry name" value="PRTase-like"/>
    <property type="match status" value="1"/>
</dbReference>
<feature type="binding site" description="in other chain" evidence="7">
    <location>
        <position position="92"/>
    </location>
    <ligand>
        <name>5-phospho-alpha-D-ribose 1-diphosphate</name>
        <dbReference type="ChEBI" id="CHEBI:58017"/>
        <note>ligand shared between dimeric partners</note>
    </ligand>
</feature>
<feature type="binding site" description="in other chain" evidence="7">
    <location>
        <begin position="115"/>
        <end position="123"/>
    </location>
    <ligand>
        <name>5-phospho-alpha-D-ribose 1-diphosphate</name>
        <dbReference type="ChEBI" id="CHEBI:58017"/>
        <note>ligand shared between dimeric partners</note>
    </ligand>
</feature>
<comment type="caution">
    <text evidence="7">Lacks conserved residue(s) required for the propagation of feature annotation.</text>
</comment>
<dbReference type="GO" id="GO:0000287">
    <property type="term" value="F:magnesium ion binding"/>
    <property type="evidence" value="ECO:0007669"/>
    <property type="project" value="UniProtKB-UniRule"/>
</dbReference>
<accession>D7CXH6</accession>
<keyword evidence="10" id="KW-1185">Reference proteome</keyword>
<comment type="pathway">
    <text evidence="1 7">Pyrimidine metabolism; UMP biosynthesis via de novo pathway; UMP from orotate: step 1/2.</text>
</comment>
<evidence type="ECO:0000256" key="5">
    <source>
        <dbReference type="ARBA" id="ARBA00022842"/>
    </source>
</evidence>
<dbReference type="CDD" id="cd06223">
    <property type="entry name" value="PRTases_typeI"/>
    <property type="match status" value="1"/>
</dbReference>
<dbReference type="PANTHER" id="PTHR19278:SF9">
    <property type="entry name" value="URIDINE 5'-MONOPHOSPHATE SYNTHASE"/>
    <property type="match status" value="1"/>
</dbReference>
<dbReference type="InterPro" id="IPR029057">
    <property type="entry name" value="PRTase-like"/>
</dbReference>
<keyword evidence="3 7" id="KW-0328">Glycosyltransferase</keyword>
<proteinExistence type="inferred from homology"/>
<dbReference type="GO" id="GO:0004588">
    <property type="term" value="F:orotate phosphoribosyltransferase activity"/>
    <property type="evidence" value="ECO:0007669"/>
    <property type="project" value="UniProtKB-UniRule"/>
</dbReference>
<dbReference type="EMBL" id="CP002049">
    <property type="protein sequence ID" value="ADI14578.1"/>
    <property type="molecule type" value="Genomic_DNA"/>
</dbReference>
<organism evidence="9 10">
    <name type="scientific">Truepera radiovictrix (strain DSM 17093 / CIP 108686 / LMG 22925 / RQ-24)</name>
    <dbReference type="NCBI Taxonomy" id="649638"/>
    <lineage>
        <taxon>Bacteria</taxon>
        <taxon>Thermotogati</taxon>
        <taxon>Deinococcota</taxon>
        <taxon>Deinococci</taxon>
        <taxon>Trueperales</taxon>
        <taxon>Trueperaceae</taxon>
        <taxon>Truepera</taxon>
    </lineage>
</organism>
<sequence>MLHLMDVLDLYKQTGAYLEGHFLLASGRHSPKFLQSTTVMQYPEHAEALGAALAEKFRDLELDFVLGPAMGGVILAHTVAKALGCRALFAEKAGKGMILRDAFKVTPGERFLAVEDVITTGGSLRKAIRAAEAEGARCVDIGCIIDRLGSPLAPRSLVQLEFPSYAPDACPLCRAGVPLEEV</sequence>
<comment type="similarity">
    <text evidence="7">Belongs to the purine/pyrimidine phosphoribosyltransferase family. PyrE subfamily.</text>
</comment>
<comment type="subunit">
    <text evidence="7">Homodimer.</text>
</comment>
<dbReference type="EC" id="2.4.2.10" evidence="2 7"/>
<keyword evidence="6 7" id="KW-0665">Pyrimidine biosynthesis</keyword>
<comment type="catalytic activity">
    <reaction evidence="7">
        <text>orotidine 5'-phosphate + diphosphate = orotate + 5-phospho-alpha-D-ribose 1-diphosphate</text>
        <dbReference type="Rhea" id="RHEA:10380"/>
        <dbReference type="ChEBI" id="CHEBI:30839"/>
        <dbReference type="ChEBI" id="CHEBI:33019"/>
        <dbReference type="ChEBI" id="CHEBI:57538"/>
        <dbReference type="ChEBI" id="CHEBI:58017"/>
        <dbReference type="EC" id="2.4.2.10"/>
    </reaction>
</comment>
<evidence type="ECO:0000313" key="9">
    <source>
        <dbReference type="EMBL" id="ADI14578.1"/>
    </source>
</evidence>
<dbReference type="KEGG" id="tra:Trad_1456"/>
<evidence type="ECO:0000256" key="6">
    <source>
        <dbReference type="ARBA" id="ARBA00022975"/>
    </source>
</evidence>
<dbReference type="NCBIfam" id="TIGR01367">
    <property type="entry name" value="pyrE_Therm"/>
    <property type="match status" value="1"/>
</dbReference>
<name>D7CXH6_TRURR</name>
<evidence type="ECO:0000313" key="10">
    <source>
        <dbReference type="Proteomes" id="UP000000379"/>
    </source>
</evidence>
<dbReference type="Gene3D" id="3.40.50.2020">
    <property type="match status" value="1"/>
</dbReference>
<feature type="binding site" evidence="7">
    <location>
        <position position="119"/>
    </location>
    <ligand>
        <name>orotate</name>
        <dbReference type="ChEBI" id="CHEBI:30839"/>
    </ligand>
</feature>
<dbReference type="PANTHER" id="PTHR19278">
    <property type="entry name" value="OROTATE PHOSPHORIBOSYLTRANSFERASE"/>
    <property type="match status" value="1"/>
</dbReference>
<dbReference type="GO" id="GO:0019856">
    <property type="term" value="P:pyrimidine nucleobase biosynthetic process"/>
    <property type="evidence" value="ECO:0007669"/>
    <property type="project" value="InterPro"/>
</dbReference>
<dbReference type="STRING" id="649638.Trad_1456"/>
<dbReference type="InterPro" id="IPR006273">
    <property type="entry name" value="Orotate_PRibTrfase_bac"/>
</dbReference>
<comment type="function">
    <text evidence="7">Catalyzes the transfer of a ribosyl phosphate group from 5-phosphoribose 1-diphosphate to orotate, leading to the formation of orotidine monophosphate (OMP).</text>
</comment>
<evidence type="ECO:0000256" key="2">
    <source>
        <dbReference type="ARBA" id="ARBA00011971"/>
    </source>
</evidence>
<keyword evidence="5 7" id="KW-0460">Magnesium</keyword>
<evidence type="ECO:0000256" key="4">
    <source>
        <dbReference type="ARBA" id="ARBA00022679"/>
    </source>
</evidence>
<reference evidence="10" key="1">
    <citation type="submission" date="2010-05" db="EMBL/GenBank/DDBJ databases">
        <title>The complete genome of Truepera radiovictris DSM 17093.</title>
        <authorList>
            <consortium name="US DOE Joint Genome Institute (JGI-PGF)"/>
            <person name="Lucas S."/>
            <person name="Copeland A."/>
            <person name="Lapidus A."/>
            <person name="Glavina del Rio T."/>
            <person name="Dalin E."/>
            <person name="Tice H."/>
            <person name="Bruce D."/>
            <person name="Goodwin L."/>
            <person name="Pitluck S."/>
            <person name="Kyrpides N."/>
            <person name="Mavromatis K."/>
            <person name="Ovchinnikova G."/>
            <person name="Munk A.C."/>
            <person name="Detter J.C."/>
            <person name="Han C."/>
            <person name="Tapia R."/>
            <person name="Land M."/>
            <person name="Hauser L."/>
            <person name="Markowitz V."/>
            <person name="Cheng J.-F."/>
            <person name="Hugenholtz P."/>
            <person name="Woyke T."/>
            <person name="Wu D."/>
            <person name="Tindall B."/>
            <person name="Pomrenke H.G."/>
            <person name="Brambilla E."/>
            <person name="Klenk H.-P."/>
            <person name="Eisen J.A."/>
        </authorList>
    </citation>
    <scope>NUCLEOTIDE SEQUENCE [LARGE SCALE GENOMIC DNA]</scope>
    <source>
        <strain evidence="10">DSM 17093 / CIP 108686 / LMG 22925 / RQ-24</strain>
    </source>
</reference>
<dbReference type="InterPro" id="IPR023031">
    <property type="entry name" value="OPRT"/>
</dbReference>
<dbReference type="HAMAP" id="MF_01208">
    <property type="entry name" value="PyrE"/>
    <property type="match status" value="1"/>
</dbReference>
<dbReference type="eggNOG" id="COG0461">
    <property type="taxonomic scope" value="Bacteria"/>
</dbReference>
<protein>
    <recommendedName>
        <fullName evidence="2 7">Orotate phosphoribosyltransferase</fullName>
        <shortName evidence="7">OPRT</shortName>
        <shortName evidence="7">OPRTase</shortName>
        <ecNumber evidence="2 7">2.4.2.10</ecNumber>
    </recommendedName>
</protein>
<dbReference type="Pfam" id="PF00156">
    <property type="entry name" value="Pribosyltran"/>
    <property type="match status" value="1"/>
</dbReference>
<dbReference type="UniPathway" id="UPA00070">
    <property type="reaction ID" value="UER00119"/>
</dbReference>
<feature type="domain" description="Phosphoribosyltransferase" evidence="8">
    <location>
        <begin position="43"/>
        <end position="156"/>
    </location>
</feature>
<evidence type="ECO:0000259" key="8">
    <source>
        <dbReference type="Pfam" id="PF00156"/>
    </source>
</evidence>
<dbReference type="HOGENOM" id="CLU_074878_3_0_0"/>
<dbReference type="InterPro" id="IPR000836">
    <property type="entry name" value="PRTase_dom"/>
</dbReference>
<keyword evidence="4 7" id="KW-0808">Transferase</keyword>
<dbReference type="Proteomes" id="UP000000379">
    <property type="component" value="Chromosome"/>
</dbReference>
<dbReference type="AlphaFoldDB" id="D7CXH6"/>
<dbReference type="GO" id="GO:0044205">
    <property type="term" value="P:'de novo' UMP biosynthetic process"/>
    <property type="evidence" value="ECO:0007669"/>
    <property type="project" value="UniProtKB-UniRule"/>
</dbReference>
<evidence type="ECO:0000256" key="3">
    <source>
        <dbReference type="ARBA" id="ARBA00022676"/>
    </source>
</evidence>
<evidence type="ECO:0000256" key="1">
    <source>
        <dbReference type="ARBA" id="ARBA00004889"/>
    </source>
</evidence>